<comment type="caution">
    <text evidence="2">The sequence shown here is derived from an EMBL/GenBank/DDBJ whole genome shotgun (WGS) entry which is preliminary data.</text>
</comment>
<dbReference type="Pfam" id="PF17194">
    <property type="entry name" value="AbiEi_3_N"/>
    <property type="match status" value="1"/>
</dbReference>
<reference evidence="2 3" key="1">
    <citation type="submission" date="2019-04" db="EMBL/GenBank/DDBJ databases">
        <title>Sulfurimonas crateris sp. nov. a facultative anaerobic sulfur-oxidizing chemolithautotrophic bacterium isolated from a terrestrial mud vulcano.</title>
        <authorList>
            <person name="Ratnikova N.M."/>
            <person name="Slobodkin A.I."/>
            <person name="Merkel A.Y."/>
            <person name="Novikov A."/>
            <person name="Bonch-Osmolovskaya E.A."/>
            <person name="Slobodkina G.B."/>
        </authorList>
    </citation>
    <scope>NUCLEOTIDE SEQUENCE [LARGE SCALE GENOMIC DNA]</scope>
    <source>
        <strain evidence="2 3">SN118</strain>
    </source>
</reference>
<dbReference type="EMBL" id="SZPX01000001">
    <property type="protein sequence ID" value="TKI71244.1"/>
    <property type="molecule type" value="Genomic_DNA"/>
</dbReference>
<dbReference type="InterPro" id="IPR021561">
    <property type="entry name" value="AbiEi_3"/>
</dbReference>
<dbReference type="Pfam" id="PF11459">
    <property type="entry name" value="AbiEi_3"/>
    <property type="match status" value="1"/>
</dbReference>
<dbReference type="RefSeq" id="WP_137011886.1">
    <property type="nucleotide sequence ID" value="NZ_SZPX01000001.1"/>
</dbReference>
<dbReference type="AlphaFoldDB" id="A0A4U2ZAM6"/>
<dbReference type="OrthoDB" id="1550938at2"/>
<dbReference type="InterPro" id="IPR033455">
    <property type="entry name" value="AbiEi_3_N"/>
</dbReference>
<feature type="domain" description="Transcriptional regulator AbiEi antitoxin N-terminal" evidence="1">
    <location>
        <begin position="7"/>
        <end position="97"/>
    </location>
</feature>
<proteinExistence type="predicted"/>
<evidence type="ECO:0000313" key="3">
    <source>
        <dbReference type="Proteomes" id="UP000309561"/>
    </source>
</evidence>
<evidence type="ECO:0000259" key="1">
    <source>
        <dbReference type="Pfam" id="PF17194"/>
    </source>
</evidence>
<protein>
    <recommendedName>
        <fullName evidence="1">Transcriptional regulator AbiEi antitoxin N-terminal domain-containing protein</fullName>
    </recommendedName>
</protein>
<keyword evidence="3" id="KW-1185">Reference proteome</keyword>
<dbReference type="Proteomes" id="UP000309561">
    <property type="component" value="Unassembled WGS sequence"/>
</dbReference>
<accession>A0A4U2ZAM6</accession>
<organism evidence="2 3">
    <name type="scientific">Sulfurimonas crateris</name>
    <dbReference type="NCBI Taxonomy" id="2574727"/>
    <lineage>
        <taxon>Bacteria</taxon>
        <taxon>Pseudomonadati</taxon>
        <taxon>Campylobacterota</taxon>
        <taxon>Epsilonproteobacteria</taxon>
        <taxon>Campylobacterales</taxon>
        <taxon>Sulfurimonadaceae</taxon>
        <taxon>Sulfurimonas</taxon>
    </lineage>
</organism>
<gene>
    <name evidence="2" type="ORF">FCU45_02370</name>
</gene>
<sequence length="256" mass="29494">MNLQNDIKIKQLYQMLPEGVVAPASWLAEQGYSMQLLYQYTKSGWLKKTSRGSYIRGDVNPSWQGAVLGLQKLSNQPFHIGGVTSLNLQGYAHYLPLNNSQTIYLYGTQKLPAWFKNIKLEQEFYVMKKPYFKTIGLKSIPSNIKDWEMVVSSPERAIMELLYQVKPDGLSFEFAAEIFEGLTTLRPSLVNELLGMCENIRVKRLFLFLTSYFNHPWAKHIKKESLELGVGRMQIVKNGVFDNEFLITVPKEYHAR</sequence>
<evidence type="ECO:0000313" key="2">
    <source>
        <dbReference type="EMBL" id="TKI71244.1"/>
    </source>
</evidence>
<name>A0A4U2ZAM6_9BACT</name>